<dbReference type="InterPro" id="IPR015813">
    <property type="entry name" value="Pyrv/PenolPyrv_kinase-like_dom"/>
</dbReference>
<evidence type="ECO:0000256" key="8">
    <source>
        <dbReference type="ARBA" id="ARBA00022840"/>
    </source>
</evidence>
<evidence type="ECO:0000313" key="16">
    <source>
        <dbReference type="EMBL" id="MCA9307913.1"/>
    </source>
</evidence>
<dbReference type="GO" id="GO:0005524">
    <property type="term" value="F:ATP binding"/>
    <property type="evidence" value="ECO:0007669"/>
    <property type="project" value="UniProtKB-KW"/>
</dbReference>
<dbReference type="InterPro" id="IPR011037">
    <property type="entry name" value="Pyrv_Knase-like_insert_dom_sf"/>
</dbReference>
<comment type="pathway">
    <text evidence="1 13">Carbohydrate degradation; glycolysis; pyruvate from D-glyceraldehyde 3-phosphate: step 5/5.</text>
</comment>
<keyword evidence="10 13" id="KW-0324">Glycolysis</keyword>
<dbReference type="SUPFAM" id="SSF52935">
    <property type="entry name" value="PK C-terminal domain-like"/>
    <property type="match status" value="1"/>
</dbReference>
<dbReference type="PANTHER" id="PTHR11817">
    <property type="entry name" value="PYRUVATE KINASE"/>
    <property type="match status" value="1"/>
</dbReference>
<evidence type="ECO:0000256" key="12">
    <source>
        <dbReference type="NCBIfam" id="TIGR01064"/>
    </source>
</evidence>
<evidence type="ECO:0000259" key="15">
    <source>
        <dbReference type="Pfam" id="PF02887"/>
    </source>
</evidence>
<comment type="caution">
    <text evidence="16">The sequence shown here is derived from an EMBL/GenBank/DDBJ whole genome shotgun (WGS) entry which is preliminary data.</text>
</comment>
<dbReference type="GO" id="GO:0000287">
    <property type="term" value="F:magnesium ion binding"/>
    <property type="evidence" value="ECO:0007669"/>
    <property type="project" value="UniProtKB-UniRule"/>
</dbReference>
<dbReference type="InterPro" id="IPR015795">
    <property type="entry name" value="Pyrv_Knase_C"/>
</dbReference>
<dbReference type="Pfam" id="PF02887">
    <property type="entry name" value="PK_C"/>
    <property type="match status" value="1"/>
</dbReference>
<feature type="domain" description="Pyruvate kinase C-terminal" evidence="15">
    <location>
        <begin position="373"/>
        <end position="473"/>
    </location>
</feature>
<evidence type="ECO:0000256" key="1">
    <source>
        <dbReference type="ARBA" id="ARBA00004997"/>
    </source>
</evidence>
<keyword evidence="4 13" id="KW-0808">Transferase</keyword>
<accession>A0A955EDV7</accession>
<dbReference type="InterPro" id="IPR015806">
    <property type="entry name" value="Pyrv_Knase_insert_dom_sf"/>
</dbReference>
<protein>
    <recommendedName>
        <fullName evidence="3 12">Pyruvate kinase</fullName>
        <ecNumber evidence="3 12">2.7.1.40</ecNumber>
    </recommendedName>
</protein>
<sequence length="478" mass="52815">MKFDKLTPKQHIIKRTKIVATIGPATNTPETIAKLISSGVNVFRFNMKHNTNEWHEENITLVQSVADSLGVSIGILVDLRGPEIRIRTKNGEKISVENGKTVKFCTDFKSDDVDIVVPYSSFYKALEVGDRFSIDDGFIRFVVTEVGDDYLLAGSLDTTLVGDNKGLNLVGKDIDLPCLLEDDIARLSVAAKKNADFVALSFVRTRHDVLDLRAELTKRNIDALIVSKIESQKGVDNLEEILAETDVVMIARGDLGIEVPIERIAHIQKEMIKACRRRRVPVIVATQMLQSMIDSPLPTRAEATDVSNAAFDGTDAVMLSGETATGSYPVKAVEYMTRILSYSEKFTSVESIGAHHINDTERLLQALDVVLHKDHDYKFIAVLTSTGYTSRAIAALRPNIPIITLSPNSKVVEKLTMSYGVYAFPYDFSAKHGEVDSTSTIEHLKSLGLAEEGDKFIFIHGQHWNTPGQTNALALLRV</sequence>
<evidence type="ECO:0000259" key="14">
    <source>
        <dbReference type="Pfam" id="PF00224"/>
    </source>
</evidence>
<keyword evidence="11 16" id="KW-0670">Pyruvate</keyword>
<organism evidence="16 17">
    <name type="scientific">candidate division WWE3 bacterium</name>
    <dbReference type="NCBI Taxonomy" id="2053526"/>
    <lineage>
        <taxon>Bacteria</taxon>
        <taxon>Katanobacteria</taxon>
    </lineage>
</organism>
<reference evidence="16" key="1">
    <citation type="submission" date="2020-04" db="EMBL/GenBank/DDBJ databases">
        <authorList>
            <person name="Zhang T."/>
        </authorList>
    </citation>
    <scope>NUCLEOTIDE SEQUENCE</scope>
    <source>
        <strain evidence="16">HKST-UBA79</strain>
    </source>
</reference>
<evidence type="ECO:0000313" key="17">
    <source>
        <dbReference type="Proteomes" id="UP000740557"/>
    </source>
</evidence>
<comment type="similarity">
    <text evidence="2 13">Belongs to the pyruvate kinase family.</text>
</comment>
<dbReference type="GO" id="GO:0016301">
    <property type="term" value="F:kinase activity"/>
    <property type="evidence" value="ECO:0007669"/>
    <property type="project" value="UniProtKB-KW"/>
</dbReference>
<dbReference type="Pfam" id="PF00224">
    <property type="entry name" value="PK"/>
    <property type="match status" value="1"/>
</dbReference>
<evidence type="ECO:0000256" key="13">
    <source>
        <dbReference type="RuleBase" id="RU000504"/>
    </source>
</evidence>
<dbReference type="Gene3D" id="3.40.1380.20">
    <property type="entry name" value="Pyruvate kinase, C-terminal domain"/>
    <property type="match status" value="1"/>
</dbReference>
<evidence type="ECO:0000256" key="3">
    <source>
        <dbReference type="ARBA" id="ARBA00012142"/>
    </source>
</evidence>
<dbReference type="InterPro" id="IPR001697">
    <property type="entry name" value="Pyr_Knase"/>
</dbReference>
<dbReference type="GO" id="GO:0030955">
    <property type="term" value="F:potassium ion binding"/>
    <property type="evidence" value="ECO:0007669"/>
    <property type="project" value="UniProtKB-UniRule"/>
</dbReference>
<evidence type="ECO:0000256" key="5">
    <source>
        <dbReference type="ARBA" id="ARBA00022723"/>
    </source>
</evidence>
<evidence type="ECO:0000256" key="6">
    <source>
        <dbReference type="ARBA" id="ARBA00022741"/>
    </source>
</evidence>
<dbReference type="SUPFAM" id="SSF50800">
    <property type="entry name" value="PK beta-barrel domain-like"/>
    <property type="match status" value="1"/>
</dbReference>
<dbReference type="PRINTS" id="PR01050">
    <property type="entry name" value="PYRUVTKNASE"/>
</dbReference>
<evidence type="ECO:0000256" key="11">
    <source>
        <dbReference type="ARBA" id="ARBA00023317"/>
    </source>
</evidence>
<name>A0A955EDV7_UNCKA</name>
<keyword evidence="6" id="KW-0547">Nucleotide-binding</keyword>
<dbReference type="NCBIfam" id="NF004491">
    <property type="entry name" value="PRK05826.1"/>
    <property type="match status" value="1"/>
</dbReference>
<gene>
    <name evidence="16" type="primary">pyk</name>
    <name evidence="16" type="ORF">KC980_00200</name>
</gene>
<dbReference type="Gene3D" id="2.40.33.10">
    <property type="entry name" value="PK beta-barrel domain-like"/>
    <property type="match status" value="1"/>
</dbReference>
<keyword evidence="5" id="KW-0479">Metal-binding</keyword>
<reference evidence="16" key="2">
    <citation type="journal article" date="2021" name="Microbiome">
        <title>Successional dynamics and alternative stable states in a saline activated sludge microbial community over 9 years.</title>
        <authorList>
            <person name="Wang Y."/>
            <person name="Ye J."/>
            <person name="Ju F."/>
            <person name="Liu L."/>
            <person name="Boyd J.A."/>
            <person name="Deng Y."/>
            <person name="Parks D.H."/>
            <person name="Jiang X."/>
            <person name="Yin X."/>
            <person name="Woodcroft B.J."/>
            <person name="Tyson G.W."/>
            <person name="Hugenholtz P."/>
            <person name="Polz M.F."/>
            <person name="Zhang T."/>
        </authorList>
    </citation>
    <scope>NUCLEOTIDE SEQUENCE</scope>
    <source>
        <strain evidence="16">HKST-UBA79</strain>
    </source>
</reference>
<dbReference type="AlphaFoldDB" id="A0A955EDV7"/>
<dbReference type="Gene3D" id="3.20.20.60">
    <property type="entry name" value="Phosphoenolpyruvate-binding domains"/>
    <property type="match status" value="1"/>
</dbReference>
<proteinExistence type="inferred from homology"/>
<evidence type="ECO:0000256" key="4">
    <source>
        <dbReference type="ARBA" id="ARBA00022679"/>
    </source>
</evidence>
<evidence type="ECO:0000256" key="7">
    <source>
        <dbReference type="ARBA" id="ARBA00022777"/>
    </source>
</evidence>
<keyword evidence="9 13" id="KW-0460">Magnesium</keyword>
<dbReference type="InterPro" id="IPR015793">
    <property type="entry name" value="Pyrv_Knase_brl"/>
</dbReference>
<dbReference type="Proteomes" id="UP000740557">
    <property type="component" value="Unassembled WGS sequence"/>
</dbReference>
<dbReference type="SUPFAM" id="SSF51621">
    <property type="entry name" value="Phosphoenolpyruvate/pyruvate domain"/>
    <property type="match status" value="1"/>
</dbReference>
<dbReference type="EC" id="2.7.1.40" evidence="3 12"/>
<keyword evidence="8" id="KW-0067">ATP-binding</keyword>
<feature type="domain" description="Pyruvate kinase barrel" evidence="14">
    <location>
        <begin position="14"/>
        <end position="333"/>
    </location>
</feature>
<evidence type="ECO:0000256" key="10">
    <source>
        <dbReference type="ARBA" id="ARBA00023152"/>
    </source>
</evidence>
<comment type="catalytic activity">
    <reaction evidence="13">
        <text>pyruvate + ATP = phosphoenolpyruvate + ADP + H(+)</text>
        <dbReference type="Rhea" id="RHEA:18157"/>
        <dbReference type="ChEBI" id="CHEBI:15361"/>
        <dbReference type="ChEBI" id="CHEBI:15378"/>
        <dbReference type="ChEBI" id="CHEBI:30616"/>
        <dbReference type="ChEBI" id="CHEBI:58702"/>
        <dbReference type="ChEBI" id="CHEBI:456216"/>
        <dbReference type="EC" id="2.7.1.40"/>
    </reaction>
</comment>
<evidence type="ECO:0000256" key="2">
    <source>
        <dbReference type="ARBA" id="ARBA00008663"/>
    </source>
</evidence>
<keyword evidence="7 13" id="KW-0418">Kinase</keyword>
<dbReference type="InterPro" id="IPR040442">
    <property type="entry name" value="Pyrv_kinase-like_dom_sf"/>
</dbReference>
<evidence type="ECO:0000256" key="9">
    <source>
        <dbReference type="ARBA" id="ARBA00022842"/>
    </source>
</evidence>
<dbReference type="InterPro" id="IPR036918">
    <property type="entry name" value="Pyrv_Knase_C_sf"/>
</dbReference>
<dbReference type="EMBL" id="JAGQNX010000007">
    <property type="protein sequence ID" value="MCA9307913.1"/>
    <property type="molecule type" value="Genomic_DNA"/>
</dbReference>
<dbReference type="GO" id="GO:0004743">
    <property type="term" value="F:pyruvate kinase activity"/>
    <property type="evidence" value="ECO:0007669"/>
    <property type="project" value="UniProtKB-UniRule"/>
</dbReference>
<dbReference type="NCBIfam" id="TIGR01064">
    <property type="entry name" value="pyruv_kin"/>
    <property type="match status" value="1"/>
</dbReference>